<reference evidence="2 3" key="1">
    <citation type="journal article" date="2014" name="Int. J. Syst. Evol. Microbiol.">
        <title>Celeribacter indicus sp. nov., a polycyclic aromatic hydrocarbon-degrading bacterium from deep-sea sediment and reclassification of Huaishuia halophila as Celeribacter halophilus comb. nov.</title>
        <authorList>
            <person name="Lai Q."/>
            <person name="Cao J."/>
            <person name="Yuan J."/>
            <person name="Li F."/>
            <person name="Shao Z."/>
        </authorList>
    </citation>
    <scope>NUCLEOTIDE SEQUENCE [LARGE SCALE GENOMIC DNA]</scope>
    <source>
        <strain evidence="2">P73</strain>
    </source>
</reference>
<feature type="chain" id="PRO_5002114318" description="DUF3016 domain-containing protein" evidence="1">
    <location>
        <begin position="20"/>
        <end position="175"/>
    </location>
</feature>
<evidence type="ECO:0000313" key="3">
    <source>
        <dbReference type="Proteomes" id="UP000031521"/>
    </source>
</evidence>
<accession>A0A0B5E427</accession>
<protein>
    <recommendedName>
        <fullName evidence="4">DUF3016 domain-containing protein</fullName>
    </recommendedName>
</protein>
<dbReference type="Pfam" id="PF11454">
    <property type="entry name" value="DUF3016"/>
    <property type="match status" value="1"/>
</dbReference>
<name>A0A0B5E427_9RHOB</name>
<proteinExistence type="predicted"/>
<organism evidence="2 3">
    <name type="scientific">Celeribacter indicus</name>
    <dbReference type="NCBI Taxonomy" id="1208324"/>
    <lineage>
        <taxon>Bacteria</taxon>
        <taxon>Pseudomonadati</taxon>
        <taxon>Pseudomonadota</taxon>
        <taxon>Alphaproteobacteria</taxon>
        <taxon>Rhodobacterales</taxon>
        <taxon>Roseobacteraceae</taxon>
        <taxon>Celeribacter</taxon>
    </lineage>
</organism>
<keyword evidence="1" id="KW-0732">Signal</keyword>
<gene>
    <name evidence="2" type="ORF">P73_2407</name>
</gene>
<evidence type="ECO:0000256" key="1">
    <source>
        <dbReference type="SAM" id="SignalP"/>
    </source>
</evidence>
<evidence type="ECO:0000313" key="2">
    <source>
        <dbReference type="EMBL" id="AJE47122.1"/>
    </source>
</evidence>
<sequence>MFRPLCLSLLLALPVLATAAPVAAGGITVTYVAPESFRDREFRQAHSRASVLAEFDETFGQLAARFLPEGQDLAVEVLDIDLAGEFEPWNFAYRDVRILRDTTPPRIRLRYTLLEAGQVLAQEEVRLSDLNYLSWHGGRSSTERFAYDKRLLEDWFRKTFATAPAGRSRPAGPKS</sequence>
<feature type="signal peptide" evidence="1">
    <location>
        <begin position="1"/>
        <end position="19"/>
    </location>
</feature>
<dbReference type="HOGENOM" id="CLU_100616_1_0_5"/>
<dbReference type="RefSeq" id="WP_052453231.1">
    <property type="nucleotide sequence ID" value="NZ_CP004393.1"/>
</dbReference>
<dbReference type="Proteomes" id="UP000031521">
    <property type="component" value="Chromosome"/>
</dbReference>
<dbReference type="KEGG" id="cid:P73_2407"/>
<dbReference type="EMBL" id="CP004393">
    <property type="protein sequence ID" value="AJE47122.1"/>
    <property type="molecule type" value="Genomic_DNA"/>
</dbReference>
<dbReference type="InterPro" id="IPR021557">
    <property type="entry name" value="DUF3016"/>
</dbReference>
<dbReference type="AlphaFoldDB" id="A0A0B5E427"/>
<keyword evidence="3" id="KW-1185">Reference proteome</keyword>
<evidence type="ECO:0008006" key="4">
    <source>
        <dbReference type="Google" id="ProtNLM"/>
    </source>
</evidence>